<dbReference type="OrthoDB" id="9811735at2"/>
<geneLocation type="plasmid" evidence="12 14">
    <name>unnamed1</name>
</geneLocation>
<protein>
    <recommendedName>
        <fullName evidence="3 9">Biotin carboxyl carrier protein of acetyl-CoA carboxylase</fullName>
    </recommendedName>
</protein>
<dbReference type="STRING" id="1367849.GCA_000518585_04449"/>
<evidence type="ECO:0000256" key="8">
    <source>
        <dbReference type="ARBA" id="ARBA00023267"/>
    </source>
</evidence>
<comment type="pathway">
    <text evidence="2 9">Lipid metabolism; fatty acid biosynthesis.</text>
</comment>
<dbReference type="AlphaFoldDB" id="A0A4D7DTS8"/>
<gene>
    <name evidence="11" type="ORF">CFBP5473_21645</name>
    <name evidence="12" type="ORF">J5285_23885</name>
</gene>
<reference evidence="11 13" key="1">
    <citation type="submission" date="2019-04" db="EMBL/GenBank/DDBJ databases">
        <title>Complete genome sequence of Agrobacterium larrymoorei CFBP5473.</title>
        <authorList>
            <person name="Haryono M."/>
            <person name="Chou L."/>
            <person name="Lin Y.-C."/>
            <person name="Lai E.-M."/>
            <person name="Kuo C.-H."/>
        </authorList>
    </citation>
    <scope>NUCLEOTIDE SEQUENCE [LARGE SCALE GENOMIC DNA]</scope>
    <source>
        <strain evidence="11 13">CFBP5473</strain>
        <plasmid evidence="13">palcfbp5473</plasmid>
        <plasmid evidence="11">pAlCFBP5473</plasmid>
    </source>
</reference>
<accession>A0A4D7DTS8</accession>
<keyword evidence="5 9" id="KW-0276">Fatty acid metabolism</keyword>
<keyword evidence="7 9" id="KW-0275">Fatty acid biosynthesis</keyword>
<dbReference type="Gene3D" id="2.40.50.100">
    <property type="match status" value="1"/>
</dbReference>
<evidence type="ECO:0000256" key="3">
    <source>
        <dbReference type="ARBA" id="ARBA00017562"/>
    </source>
</evidence>
<keyword evidence="8 9" id="KW-0092">Biotin</keyword>
<dbReference type="EMBL" id="CP039693">
    <property type="protein sequence ID" value="QCJ00846.1"/>
    <property type="molecule type" value="Genomic_DNA"/>
</dbReference>
<dbReference type="PRINTS" id="PR01071">
    <property type="entry name" value="ACOABIOTINCC"/>
</dbReference>
<evidence type="ECO:0000256" key="1">
    <source>
        <dbReference type="ARBA" id="ARBA00003761"/>
    </source>
</evidence>
<dbReference type="InterPro" id="IPR050709">
    <property type="entry name" value="Biotin_Carboxyl_Carrier/Decarb"/>
</dbReference>
<evidence type="ECO:0000256" key="9">
    <source>
        <dbReference type="RuleBase" id="RU364072"/>
    </source>
</evidence>
<dbReference type="RefSeq" id="WP_027676959.1">
    <property type="nucleotide sequence ID" value="NZ_CP039693.1"/>
</dbReference>
<keyword evidence="4 9" id="KW-0444">Lipid biosynthesis</keyword>
<keyword evidence="14" id="KW-1185">Reference proteome</keyword>
<geneLocation type="plasmid" evidence="13">
    <name>palcfbp5473</name>
</geneLocation>
<evidence type="ECO:0000256" key="4">
    <source>
        <dbReference type="ARBA" id="ARBA00022516"/>
    </source>
</evidence>
<keyword evidence="6 9" id="KW-0443">Lipid metabolism</keyword>
<dbReference type="Proteomes" id="UP000826513">
    <property type="component" value="Plasmid unnamed1"/>
</dbReference>
<evidence type="ECO:0000313" key="13">
    <source>
        <dbReference type="Proteomes" id="UP000298545"/>
    </source>
</evidence>
<evidence type="ECO:0000313" key="14">
    <source>
        <dbReference type="Proteomes" id="UP000826513"/>
    </source>
</evidence>
<dbReference type="InterPro" id="IPR001249">
    <property type="entry name" value="AcCoA_biotinCC"/>
</dbReference>
<evidence type="ECO:0000256" key="6">
    <source>
        <dbReference type="ARBA" id="ARBA00023098"/>
    </source>
</evidence>
<geneLocation type="plasmid" evidence="11">
    <name>pAlCFBP5473</name>
</geneLocation>
<dbReference type="EMBL" id="CP072170">
    <property type="protein sequence ID" value="QYA10774.1"/>
    <property type="molecule type" value="Genomic_DNA"/>
</dbReference>
<evidence type="ECO:0000256" key="5">
    <source>
        <dbReference type="ARBA" id="ARBA00022832"/>
    </source>
</evidence>
<dbReference type="PROSITE" id="PS00188">
    <property type="entry name" value="BIOTIN"/>
    <property type="match status" value="1"/>
</dbReference>
<evidence type="ECO:0000256" key="2">
    <source>
        <dbReference type="ARBA" id="ARBA00005194"/>
    </source>
</evidence>
<evidence type="ECO:0000259" key="10">
    <source>
        <dbReference type="Pfam" id="PF00364"/>
    </source>
</evidence>
<dbReference type="UniPathway" id="UPA00094"/>
<keyword evidence="11" id="KW-0614">Plasmid</keyword>
<dbReference type="InterPro" id="IPR011053">
    <property type="entry name" value="Single_hybrid_motif"/>
</dbReference>
<dbReference type="Proteomes" id="UP000298545">
    <property type="component" value="Plasmid pAlCFBP5473"/>
</dbReference>
<feature type="domain" description="Lipoyl-binding" evidence="10">
    <location>
        <begin position="67"/>
        <end position="140"/>
    </location>
</feature>
<dbReference type="Pfam" id="PF00364">
    <property type="entry name" value="Biotin_lipoyl"/>
    <property type="match status" value="1"/>
</dbReference>
<proteinExistence type="predicted"/>
<dbReference type="GO" id="GO:0006633">
    <property type="term" value="P:fatty acid biosynthetic process"/>
    <property type="evidence" value="ECO:0007669"/>
    <property type="project" value="UniProtKB-UniPathway"/>
</dbReference>
<name>A0A4D7DTS8_9HYPH</name>
<organism evidence="11 13">
    <name type="scientific">Agrobacterium larrymoorei</name>
    <dbReference type="NCBI Taxonomy" id="160699"/>
    <lineage>
        <taxon>Bacteria</taxon>
        <taxon>Pseudomonadati</taxon>
        <taxon>Pseudomonadota</taxon>
        <taxon>Alphaproteobacteria</taxon>
        <taxon>Hyphomicrobiales</taxon>
        <taxon>Rhizobiaceae</taxon>
        <taxon>Rhizobium/Agrobacterium group</taxon>
        <taxon>Agrobacterium</taxon>
    </lineage>
</organism>
<evidence type="ECO:0000313" key="11">
    <source>
        <dbReference type="EMBL" id="QCJ00846.1"/>
    </source>
</evidence>
<evidence type="ECO:0000256" key="7">
    <source>
        <dbReference type="ARBA" id="ARBA00023160"/>
    </source>
</evidence>
<dbReference type="CDD" id="cd06850">
    <property type="entry name" value="biotinyl_domain"/>
    <property type="match status" value="1"/>
</dbReference>
<reference evidence="12 14" key="2">
    <citation type="submission" date="2021-03" db="EMBL/GenBank/DDBJ databases">
        <title>Rapid diversification of plasmids in a genus of pathogenic and nitrogen fixing bacteria.</title>
        <authorList>
            <person name="Weisberg A.J."/>
            <person name="Miller M."/>
            <person name="Ream W."/>
            <person name="Grunwald N.J."/>
            <person name="Chang J.H."/>
        </authorList>
    </citation>
    <scope>NUCLEOTIDE SEQUENCE [LARGE SCALE GENOMIC DNA]</scope>
    <source>
        <strain evidence="12 14">AF3.44</strain>
        <plasmid evidence="12 14">unnamed1</plasmid>
    </source>
</reference>
<dbReference type="PANTHER" id="PTHR45266">
    <property type="entry name" value="OXALOACETATE DECARBOXYLASE ALPHA CHAIN"/>
    <property type="match status" value="1"/>
</dbReference>
<dbReference type="GO" id="GO:0003989">
    <property type="term" value="F:acetyl-CoA carboxylase activity"/>
    <property type="evidence" value="ECO:0007669"/>
    <property type="project" value="InterPro"/>
</dbReference>
<dbReference type="InterPro" id="IPR001882">
    <property type="entry name" value="Biotin_BS"/>
</dbReference>
<sequence length="141" mass="14984">MDLSKIKTLIDFVGRSNVSELTVTRKDVTVRIFRSANDGVAATVDADPEISSDTDLKASESPSLSTAVRAPIFGVLHRASAPGQPPFVYAGDIVEEGDTLFIVEAMKVFNKITAPCAGRITFLTDIDGGEVDANELLAEIA</sequence>
<dbReference type="KEGG" id="alf:CFBP5473_21645"/>
<dbReference type="SUPFAM" id="SSF51230">
    <property type="entry name" value="Single hybrid motif"/>
    <property type="match status" value="1"/>
</dbReference>
<comment type="function">
    <text evidence="1 9">This protein is a component of the acetyl coenzyme A carboxylase complex; first, biotin carboxylase catalyzes the carboxylation of the carrier protein and then the transcarboxylase transfers the carboxyl group to form malonyl-CoA.</text>
</comment>
<dbReference type="InterPro" id="IPR000089">
    <property type="entry name" value="Biotin_lipoyl"/>
</dbReference>
<dbReference type="GO" id="GO:0009317">
    <property type="term" value="C:acetyl-CoA carboxylase complex"/>
    <property type="evidence" value="ECO:0007669"/>
    <property type="project" value="InterPro"/>
</dbReference>
<evidence type="ECO:0000313" key="12">
    <source>
        <dbReference type="EMBL" id="QYA10774.1"/>
    </source>
</evidence>
<dbReference type="PANTHER" id="PTHR45266:SF3">
    <property type="entry name" value="OXALOACETATE DECARBOXYLASE ALPHA CHAIN"/>
    <property type="match status" value="1"/>
</dbReference>